<keyword evidence="3" id="KW-0804">Transcription</keyword>
<evidence type="ECO:0000256" key="5">
    <source>
        <dbReference type="SAM" id="MobiDB-lite"/>
    </source>
</evidence>
<dbReference type="PANTHER" id="PTHR30055:SF234">
    <property type="entry name" value="HTH-TYPE TRANSCRIPTIONAL REGULATOR BETI"/>
    <property type="match status" value="1"/>
</dbReference>
<keyword evidence="8" id="KW-1185">Reference proteome</keyword>
<dbReference type="InterPro" id="IPR009057">
    <property type="entry name" value="Homeodomain-like_sf"/>
</dbReference>
<dbReference type="PROSITE" id="PS50977">
    <property type="entry name" value="HTH_TETR_2"/>
    <property type="match status" value="1"/>
</dbReference>
<dbReference type="Gene3D" id="1.10.357.10">
    <property type="entry name" value="Tetracycline Repressor, domain 2"/>
    <property type="match status" value="1"/>
</dbReference>
<organism evidence="7 8">
    <name type="scientific">Klebsiella huaxiensis</name>
    <dbReference type="NCBI Taxonomy" id="2153354"/>
    <lineage>
        <taxon>Bacteria</taxon>
        <taxon>Pseudomonadati</taxon>
        <taxon>Pseudomonadota</taxon>
        <taxon>Gammaproteobacteria</taxon>
        <taxon>Enterobacterales</taxon>
        <taxon>Enterobacteriaceae</taxon>
        <taxon>Klebsiella/Raoultella group</taxon>
        <taxon>Klebsiella</taxon>
    </lineage>
</organism>
<evidence type="ECO:0000256" key="2">
    <source>
        <dbReference type="ARBA" id="ARBA00023125"/>
    </source>
</evidence>
<accession>A0ABT6EL96</accession>
<reference evidence="7" key="1">
    <citation type="submission" date="2023-03" db="EMBL/GenBank/DDBJ databases">
        <title>identification of new KPC variant in Klebsiella huaxiensis from the Hospital Sewage Samples in China.</title>
        <authorList>
            <person name="Wu Y."/>
        </authorList>
    </citation>
    <scope>NUCLEOTIDE SEQUENCE</scope>
    <source>
        <strain evidence="7">ZR-9</strain>
    </source>
</reference>
<feature type="domain" description="HTH tetR-type" evidence="6">
    <location>
        <begin position="21"/>
        <end position="81"/>
    </location>
</feature>
<dbReference type="InterPro" id="IPR001647">
    <property type="entry name" value="HTH_TetR"/>
</dbReference>
<comment type="caution">
    <text evidence="7">The sequence shown here is derived from an EMBL/GenBank/DDBJ whole genome shotgun (WGS) entry which is preliminary data.</text>
</comment>
<dbReference type="RefSeq" id="WP_112213817.1">
    <property type="nucleotide sequence ID" value="NZ_CABGGQ010000008.1"/>
</dbReference>
<evidence type="ECO:0000259" key="6">
    <source>
        <dbReference type="PROSITE" id="PS50977"/>
    </source>
</evidence>
<dbReference type="InterPro" id="IPR050109">
    <property type="entry name" value="HTH-type_TetR-like_transc_reg"/>
</dbReference>
<evidence type="ECO:0000256" key="3">
    <source>
        <dbReference type="ARBA" id="ARBA00023163"/>
    </source>
</evidence>
<evidence type="ECO:0000256" key="4">
    <source>
        <dbReference type="PROSITE-ProRule" id="PRU00335"/>
    </source>
</evidence>
<dbReference type="SUPFAM" id="SSF46689">
    <property type="entry name" value="Homeodomain-like"/>
    <property type="match status" value="1"/>
</dbReference>
<dbReference type="Proteomes" id="UP001075001">
    <property type="component" value="Unassembled WGS sequence"/>
</dbReference>
<dbReference type="PANTHER" id="PTHR30055">
    <property type="entry name" value="HTH-TYPE TRANSCRIPTIONAL REGULATOR RUTR"/>
    <property type="match status" value="1"/>
</dbReference>
<name>A0ABT6EL96_9ENTR</name>
<feature type="DNA-binding region" description="H-T-H motif" evidence="4">
    <location>
        <begin position="44"/>
        <end position="63"/>
    </location>
</feature>
<protein>
    <submittedName>
        <fullName evidence="7">Helix-turn-helix domain containing protein</fullName>
    </submittedName>
</protein>
<evidence type="ECO:0000313" key="8">
    <source>
        <dbReference type="Proteomes" id="UP001075001"/>
    </source>
</evidence>
<feature type="region of interest" description="Disordered" evidence="5">
    <location>
        <begin position="1"/>
        <end position="20"/>
    </location>
</feature>
<feature type="compositionally biased region" description="Basic and acidic residues" evidence="5">
    <location>
        <begin position="7"/>
        <end position="17"/>
    </location>
</feature>
<dbReference type="EMBL" id="JAPQEX020000001">
    <property type="protein sequence ID" value="MDG1645000.1"/>
    <property type="molecule type" value="Genomic_DNA"/>
</dbReference>
<keyword evidence="2 4" id="KW-0238">DNA-binding</keyword>
<keyword evidence="1" id="KW-0805">Transcription regulation</keyword>
<evidence type="ECO:0000313" key="7">
    <source>
        <dbReference type="EMBL" id="MDG1645000.1"/>
    </source>
</evidence>
<gene>
    <name evidence="7" type="ORF">OXR69_024495</name>
</gene>
<sequence length="218" mass="24398">MSSRQIDNSRRKAENTTRNRKKTEAAILNAVSSILIRDGASGLGINAVAREAGVDKVLIYRYFGGFDELLRAFGSWGGFWPSVEELLAGHDIASMPFSARLSFFLERAIDALRARPLTQEILAMEISGPNVLTDILNVSLEQWGRDISQRLAEGYPGDTERLNLIVTTLFARIQYFMLRSRNTRLFGGIAIREDEGWQLIKQSLGRLCERIVDESSSA</sequence>
<proteinExistence type="predicted"/>
<evidence type="ECO:0000256" key="1">
    <source>
        <dbReference type="ARBA" id="ARBA00023015"/>
    </source>
</evidence>
<dbReference type="Pfam" id="PF00440">
    <property type="entry name" value="TetR_N"/>
    <property type="match status" value="1"/>
</dbReference>